<dbReference type="InterPro" id="IPR036890">
    <property type="entry name" value="HATPase_C_sf"/>
</dbReference>
<keyword evidence="3 9" id="KW-0597">Phosphoprotein</keyword>
<dbReference type="AlphaFoldDB" id="A0A518G970"/>
<dbReference type="InterPro" id="IPR036097">
    <property type="entry name" value="HisK_dim/P_sf"/>
</dbReference>
<evidence type="ECO:0000256" key="6">
    <source>
        <dbReference type="ARBA" id="ARBA00022777"/>
    </source>
</evidence>
<evidence type="ECO:0000256" key="2">
    <source>
        <dbReference type="ARBA" id="ARBA00012438"/>
    </source>
</evidence>
<evidence type="ECO:0000256" key="4">
    <source>
        <dbReference type="ARBA" id="ARBA00022679"/>
    </source>
</evidence>
<feature type="coiled-coil region" evidence="10">
    <location>
        <begin position="181"/>
        <end position="212"/>
    </location>
</feature>
<reference evidence="13 14" key="1">
    <citation type="submission" date="2019-02" db="EMBL/GenBank/DDBJ databases">
        <title>Deep-cultivation of Planctomycetes and their phenomic and genomic characterization uncovers novel biology.</title>
        <authorList>
            <person name="Wiegand S."/>
            <person name="Jogler M."/>
            <person name="Boedeker C."/>
            <person name="Pinto D."/>
            <person name="Vollmers J."/>
            <person name="Rivas-Marin E."/>
            <person name="Kohn T."/>
            <person name="Peeters S.H."/>
            <person name="Heuer A."/>
            <person name="Rast P."/>
            <person name="Oberbeckmann S."/>
            <person name="Bunk B."/>
            <person name="Jeske O."/>
            <person name="Meyerdierks A."/>
            <person name="Storesund J.E."/>
            <person name="Kallscheuer N."/>
            <person name="Luecker S."/>
            <person name="Lage O.M."/>
            <person name="Pohl T."/>
            <person name="Merkel B.J."/>
            <person name="Hornburger P."/>
            <person name="Mueller R.-W."/>
            <person name="Bruemmer F."/>
            <person name="Labrenz M."/>
            <person name="Spormann A.M."/>
            <person name="Op den Camp H."/>
            <person name="Overmann J."/>
            <person name="Amann R."/>
            <person name="Jetten M.S.M."/>
            <person name="Mascher T."/>
            <person name="Medema M.H."/>
            <person name="Devos D.P."/>
            <person name="Kaster A.-K."/>
            <person name="Ovreas L."/>
            <person name="Rohde M."/>
            <person name="Galperin M.Y."/>
            <person name="Jogler C."/>
        </authorList>
    </citation>
    <scope>NUCLEOTIDE SEQUENCE [LARGE SCALE GENOMIC DNA]</scope>
    <source>
        <strain evidence="13 14">Q31a</strain>
    </source>
</reference>
<dbReference type="Pfam" id="PF02518">
    <property type="entry name" value="HATPase_c"/>
    <property type="match status" value="1"/>
</dbReference>
<evidence type="ECO:0000259" key="11">
    <source>
        <dbReference type="PROSITE" id="PS50109"/>
    </source>
</evidence>
<evidence type="ECO:0000256" key="9">
    <source>
        <dbReference type="PROSITE-ProRule" id="PRU00169"/>
    </source>
</evidence>
<dbReference type="PRINTS" id="PR00344">
    <property type="entry name" value="BCTRLSENSOR"/>
</dbReference>
<dbReference type="KEGG" id="ahel:Q31a_34540"/>
<evidence type="ECO:0000313" key="14">
    <source>
        <dbReference type="Proteomes" id="UP000318017"/>
    </source>
</evidence>
<evidence type="ECO:0000256" key="10">
    <source>
        <dbReference type="SAM" id="Coils"/>
    </source>
</evidence>
<name>A0A518G970_9BACT</name>
<keyword evidence="4 13" id="KW-0808">Transferase</keyword>
<feature type="domain" description="Response regulatory" evidence="12">
    <location>
        <begin position="11"/>
        <end position="165"/>
    </location>
</feature>
<dbReference type="SMART" id="SM00387">
    <property type="entry name" value="HATPase_c"/>
    <property type="match status" value="1"/>
</dbReference>
<feature type="domain" description="Histidine kinase" evidence="11">
    <location>
        <begin position="228"/>
        <end position="456"/>
    </location>
</feature>
<dbReference type="SUPFAM" id="SSF47384">
    <property type="entry name" value="Homodimeric domain of signal transducing histidine kinase"/>
    <property type="match status" value="1"/>
</dbReference>
<dbReference type="PROSITE" id="PS50110">
    <property type="entry name" value="RESPONSE_REGULATORY"/>
    <property type="match status" value="1"/>
</dbReference>
<dbReference type="Gene3D" id="1.10.287.130">
    <property type="match status" value="1"/>
</dbReference>
<sequence length="490" mass="53994">MSNNQSNQVHRIIIIDDNEAIHDDFRRILVQSDEDDTLSSLENELFGDGDSAQTGVSTQKLGCSFELSSAFQGQDGFEMVLDAREAGQAFALAFVDMRMPPGWDGLETIRRIFEVDPLIQVVICTAFSDHSWFDIIQEVGRSDRLLILKKPFDNVEVSQLATALSEKTRLAEKAALQMSDLQRLVEERTSDLRQANALREQAQAEAMNIERQLLHREKLESLGRLAGGISHEFRHQLAVIQSYVELARGSDAISNSPAEREMLDVVLEATHNANEMTRRILDFSRSETSETVVIDVATTVVEIHEMLTPMLGCQYSINLEIAPGKLSILGETTFLEQVLLNLCTNARDAMPQGGAIDIRVQLAPSTRIPKSANLTTNLAQNATVLLIEVEDQGCGIGKSEIHKVLTPFFTTKQRGHGTGLGLATVNTLVQRHNGMMEVKSSEGKGTTIRVYLPLEKSSQFEVAASNPIVIGEQASVNKMLAASQLASQNH</sequence>
<dbReference type="RefSeq" id="WP_145079814.1">
    <property type="nucleotide sequence ID" value="NZ_CP036298.1"/>
</dbReference>
<dbReference type="Proteomes" id="UP000318017">
    <property type="component" value="Chromosome"/>
</dbReference>
<dbReference type="EC" id="2.7.13.3" evidence="2"/>
<comment type="catalytic activity">
    <reaction evidence="1">
        <text>ATP + protein L-histidine = ADP + protein N-phospho-L-histidine.</text>
        <dbReference type="EC" id="2.7.13.3"/>
    </reaction>
</comment>
<dbReference type="SUPFAM" id="SSF52172">
    <property type="entry name" value="CheY-like"/>
    <property type="match status" value="1"/>
</dbReference>
<dbReference type="GO" id="GO:0000155">
    <property type="term" value="F:phosphorelay sensor kinase activity"/>
    <property type="evidence" value="ECO:0007669"/>
    <property type="project" value="InterPro"/>
</dbReference>
<dbReference type="OrthoDB" id="260274at2"/>
<evidence type="ECO:0000256" key="1">
    <source>
        <dbReference type="ARBA" id="ARBA00000085"/>
    </source>
</evidence>
<evidence type="ECO:0000256" key="5">
    <source>
        <dbReference type="ARBA" id="ARBA00022741"/>
    </source>
</evidence>
<dbReference type="InterPro" id="IPR003594">
    <property type="entry name" value="HATPase_dom"/>
</dbReference>
<dbReference type="GO" id="GO:0005524">
    <property type="term" value="F:ATP binding"/>
    <property type="evidence" value="ECO:0007669"/>
    <property type="project" value="UniProtKB-KW"/>
</dbReference>
<feature type="modified residue" description="4-aspartylphosphate" evidence="9">
    <location>
        <position position="96"/>
    </location>
</feature>
<dbReference type="InterPro" id="IPR004358">
    <property type="entry name" value="Sig_transdc_His_kin-like_C"/>
</dbReference>
<dbReference type="Gene3D" id="3.30.565.10">
    <property type="entry name" value="Histidine kinase-like ATPase, C-terminal domain"/>
    <property type="match status" value="1"/>
</dbReference>
<dbReference type="PANTHER" id="PTHR43065">
    <property type="entry name" value="SENSOR HISTIDINE KINASE"/>
    <property type="match status" value="1"/>
</dbReference>
<dbReference type="EMBL" id="CP036298">
    <property type="protein sequence ID" value="QDV25131.1"/>
    <property type="molecule type" value="Genomic_DNA"/>
</dbReference>
<proteinExistence type="predicted"/>
<keyword evidence="7" id="KW-0067">ATP-binding</keyword>
<dbReference type="PANTHER" id="PTHR43065:SF46">
    <property type="entry name" value="C4-DICARBOXYLATE TRANSPORT SENSOR PROTEIN DCTB"/>
    <property type="match status" value="1"/>
</dbReference>
<keyword evidence="6" id="KW-0418">Kinase</keyword>
<gene>
    <name evidence="13" type="primary">virA_2</name>
    <name evidence="13" type="ORF">Q31a_34540</name>
</gene>
<dbReference type="SMART" id="SM00388">
    <property type="entry name" value="HisKA"/>
    <property type="match status" value="1"/>
</dbReference>
<organism evidence="13 14">
    <name type="scientific">Aureliella helgolandensis</name>
    <dbReference type="NCBI Taxonomy" id="2527968"/>
    <lineage>
        <taxon>Bacteria</taxon>
        <taxon>Pseudomonadati</taxon>
        <taxon>Planctomycetota</taxon>
        <taxon>Planctomycetia</taxon>
        <taxon>Pirellulales</taxon>
        <taxon>Pirellulaceae</taxon>
        <taxon>Aureliella</taxon>
    </lineage>
</organism>
<protein>
    <recommendedName>
        <fullName evidence="2">histidine kinase</fullName>
        <ecNumber evidence="2">2.7.13.3</ecNumber>
    </recommendedName>
</protein>
<evidence type="ECO:0000256" key="7">
    <source>
        <dbReference type="ARBA" id="ARBA00022840"/>
    </source>
</evidence>
<accession>A0A518G970</accession>
<dbReference type="Gene3D" id="3.40.50.2300">
    <property type="match status" value="1"/>
</dbReference>
<dbReference type="PROSITE" id="PS50109">
    <property type="entry name" value="HIS_KIN"/>
    <property type="match status" value="1"/>
</dbReference>
<dbReference type="InterPro" id="IPR001789">
    <property type="entry name" value="Sig_transdc_resp-reg_receiver"/>
</dbReference>
<dbReference type="InterPro" id="IPR003661">
    <property type="entry name" value="HisK_dim/P_dom"/>
</dbReference>
<keyword evidence="8" id="KW-0902">Two-component regulatory system</keyword>
<dbReference type="Pfam" id="PF00512">
    <property type="entry name" value="HisKA"/>
    <property type="match status" value="1"/>
</dbReference>
<evidence type="ECO:0000259" key="12">
    <source>
        <dbReference type="PROSITE" id="PS50110"/>
    </source>
</evidence>
<keyword evidence="14" id="KW-1185">Reference proteome</keyword>
<dbReference type="SUPFAM" id="SSF55874">
    <property type="entry name" value="ATPase domain of HSP90 chaperone/DNA topoisomerase II/histidine kinase"/>
    <property type="match status" value="1"/>
</dbReference>
<dbReference type="CDD" id="cd00082">
    <property type="entry name" value="HisKA"/>
    <property type="match status" value="1"/>
</dbReference>
<evidence type="ECO:0000313" key="13">
    <source>
        <dbReference type="EMBL" id="QDV25131.1"/>
    </source>
</evidence>
<evidence type="ECO:0000256" key="3">
    <source>
        <dbReference type="ARBA" id="ARBA00022553"/>
    </source>
</evidence>
<evidence type="ECO:0000256" key="8">
    <source>
        <dbReference type="ARBA" id="ARBA00023012"/>
    </source>
</evidence>
<keyword evidence="10" id="KW-0175">Coiled coil</keyword>
<dbReference type="InterPro" id="IPR005467">
    <property type="entry name" value="His_kinase_dom"/>
</dbReference>
<keyword evidence="5" id="KW-0547">Nucleotide-binding</keyword>
<dbReference type="InterPro" id="IPR011006">
    <property type="entry name" value="CheY-like_superfamily"/>
</dbReference>